<dbReference type="AlphaFoldDB" id="A0A0R3QPU2"/>
<organism evidence="3">
    <name type="scientific">Brugia timori</name>
    <dbReference type="NCBI Taxonomy" id="42155"/>
    <lineage>
        <taxon>Eukaryota</taxon>
        <taxon>Metazoa</taxon>
        <taxon>Ecdysozoa</taxon>
        <taxon>Nematoda</taxon>
        <taxon>Chromadorea</taxon>
        <taxon>Rhabditida</taxon>
        <taxon>Spirurina</taxon>
        <taxon>Spiruromorpha</taxon>
        <taxon>Filarioidea</taxon>
        <taxon>Onchocercidae</taxon>
        <taxon>Brugia</taxon>
    </lineage>
</organism>
<evidence type="ECO:0000313" key="1">
    <source>
        <dbReference type="EMBL" id="VDO25807.1"/>
    </source>
</evidence>
<proteinExistence type="predicted"/>
<keyword evidence="2" id="KW-1185">Reference proteome</keyword>
<name>A0A0R3QPU2_9BILA</name>
<sequence length="151" mass="16728">MNKTIEIRAPKILGGESSTEGEKYWQSNRRQITEFVVSEGDVISSDQLLTKLSVGEVKIMEEIAISRESIGGTDMGSRINKADVIGHMRKAGQATVKQYELPRSVASVVQALRQIPEISGTKCKLCYDIALPLTLKSIGQMSFADSYKYQR</sequence>
<reference evidence="3" key="1">
    <citation type="submission" date="2017-02" db="UniProtKB">
        <authorList>
            <consortium name="WormBaseParasite"/>
        </authorList>
    </citation>
    <scope>IDENTIFICATION</scope>
</reference>
<dbReference type="WBParaSite" id="BTMF_0000972701-mRNA-1">
    <property type="protein sequence ID" value="BTMF_0000972701-mRNA-1"/>
    <property type="gene ID" value="BTMF_0000972701"/>
</dbReference>
<reference evidence="1 2" key="2">
    <citation type="submission" date="2018-11" db="EMBL/GenBank/DDBJ databases">
        <authorList>
            <consortium name="Pathogen Informatics"/>
        </authorList>
    </citation>
    <scope>NUCLEOTIDE SEQUENCE [LARGE SCALE GENOMIC DNA]</scope>
</reference>
<evidence type="ECO:0000313" key="3">
    <source>
        <dbReference type="WBParaSite" id="BTMF_0000972701-mRNA-1"/>
    </source>
</evidence>
<gene>
    <name evidence="1" type="ORF">BTMF_LOCUS7778</name>
</gene>
<accession>A0A0R3QPU2</accession>
<dbReference type="EMBL" id="UZAG01016088">
    <property type="protein sequence ID" value="VDO25807.1"/>
    <property type="molecule type" value="Genomic_DNA"/>
</dbReference>
<dbReference type="Proteomes" id="UP000280834">
    <property type="component" value="Unassembled WGS sequence"/>
</dbReference>
<protein>
    <submittedName>
        <fullName evidence="3">Lipoyl-binding domain-containing protein</fullName>
    </submittedName>
</protein>
<evidence type="ECO:0000313" key="2">
    <source>
        <dbReference type="Proteomes" id="UP000280834"/>
    </source>
</evidence>